<keyword evidence="1" id="KW-0812">Transmembrane</keyword>
<dbReference type="OrthoDB" id="660469at2"/>
<reference evidence="2 3" key="1">
    <citation type="submission" date="2018-06" db="EMBL/GenBank/DDBJ databases">
        <title>Genomic Encyclopedia of Archaeal and Bacterial Type Strains, Phase II (KMG-II): from individual species to whole genera.</title>
        <authorList>
            <person name="Goeker M."/>
        </authorList>
    </citation>
    <scope>NUCLEOTIDE SEQUENCE [LARGE SCALE GENOMIC DNA]</scope>
    <source>
        <strain evidence="2 3">DSM 29821</strain>
    </source>
</reference>
<sequence>MSDYTFMTTEENFLLREALKKNKQQLTKFFLVGVTLLFLAAIVPQLYLYTRHTSIDADQSKFSYTNIWFWVWLFSFIIALMFALIKVTDIRYWSIKKDLTTLQKGLIQAPLEAIYVENNDTQTNLSIKLETGRKRLFYWMRGQLEGYRAGQEVEISYARYSRIIISIIRK</sequence>
<evidence type="ECO:0000313" key="2">
    <source>
        <dbReference type="EMBL" id="RAJ87773.1"/>
    </source>
</evidence>
<keyword evidence="1" id="KW-0472">Membrane</keyword>
<evidence type="ECO:0008006" key="4">
    <source>
        <dbReference type="Google" id="ProtNLM"/>
    </source>
</evidence>
<protein>
    <recommendedName>
        <fullName evidence="4">DUF304 domain-containing protein</fullName>
    </recommendedName>
</protein>
<evidence type="ECO:0000256" key="1">
    <source>
        <dbReference type="SAM" id="Phobius"/>
    </source>
</evidence>
<proteinExistence type="predicted"/>
<keyword evidence="3" id="KW-1185">Reference proteome</keyword>
<organism evidence="2 3">
    <name type="scientific">Chitinophaga dinghuensis</name>
    <dbReference type="NCBI Taxonomy" id="1539050"/>
    <lineage>
        <taxon>Bacteria</taxon>
        <taxon>Pseudomonadati</taxon>
        <taxon>Bacteroidota</taxon>
        <taxon>Chitinophagia</taxon>
        <taxon>Chitinophagales</taxon>
        <taxon>Chitinophagaceae</taxon>
        <taxon>Chitinophaga</taxon>
    </lineage>
</organism>
<feature type="transmembrane region" description="Helical" evidence="1">
    <location>
        <begin position="29"/>
        <end position="47"/>
    </location>
</feature>
<keyword evidence="1" id="KW-1133">Transmembrane helix</keyword>
<name>A0A327WB23_9BACT</name>
<gene>
    <name evidence="2" type="ORF">CLV59_101534</name>
</gene>
<dbReference type="AlphaFoldDB" id="A0A327WB23"/>
<dbReference type="RefSeq" id="WP_111590444.1">
    <property type="nucleotide sequence ID" value="NZ_QLMA01000001.1"/>
</dbReference>
<dbReference type="EMBL" id="QLMA01000001">
    <property type="protein sequence ID" value="RAJ87773.1"/>
    <property type="molecule type" value="Genomic_DNA"/>
</dbReference>
<comment type="caution">
    <text evidence="2">The sequence shown here is derived from an EMBL/GenBank/DDBJ whole genome shotgun (WGS) entry which is preliminary data.</text>
</comment>
<evidence type="ECO:0000313" key="3">
    <source>
        <dbReference type="Proteomes" id="UP000249819"/>
    </source>
</evidence>
<dbReference type="Proteomes" id="UP000249819">
    <property type="component" value="Unassembled WGS sequence"/>
</dbReference>
<feature type="transmembrane region" description="Helical" evidence="1">
    <location>
        <begin position="67"/>
        <end position="87"/>
    </location>
</feature>
<accession>A0A327WB23</accession>